<keyword evidence="2" id="KW-0540">Nuclease</keyword>
<evidence type="ECO:0000256" key="4">
    <source>
        <dbReference type="ARBA" id="ARBA00022801"/>
    </source>
</evidence>
<feature type="domain" description="Endoribonuclease YicC-like N-terminal" evidence="6">
    <location>
        <begin position="11"/>
        <end position="163"/>
    </location>
</feature>
<dbReference type="PANTHER" id="PTHR30636">
    <property type="entry name" value="UPF0701 PROTEIN YICC"/>
    <property type="match status" value="1"/>
</dbReference>
<comment type="similarity">
    <text evidence="5">Belongs to the YicC/YloC family.</text>
</comment>
<evidence type="ECO:0000256" key="2">
    <source>
        <dbReference type="ARBA" id="ARBA00022722"/>
    </source>
</evidence>
<dbReference type="AlphaFoldDB" id="A0A1H8PPB0"/>
<dbReference type="GO" id="GO:0004521">
    <property type="term" value="F:RNA endonuclease activity"/>
    <property type="evidence" value="ECO:0007669"/>
    <property type="project" value="InterPro"/>
</dbReference>
<feature type="domain" description="Endoribonuclease YicC-like C-terminal" evidence="7">
    <location>
        <begin position="185"/>
        <end position="297"/>
    </location>
</feature>
<dbReference type="PANTHER" id="PTHR30636:SF3">
    <property type="entry name" value="UPF0701 PROTEIN YICC"/>
    <property type="match status" value="1"/>
</dbReference>
<dbReference type="EMBL" id="FOCT01000022">
    <property type="protein sequence ID" value="SEO43626.1"/>
    <property type="molecule type" value="Genomic_DNA"/>
</dbReference>
<evidence type="ECO:0000313" key="8">
    <source>
        <dbReference type="EMBL" id="SEO43626.1"/>
    </source>
</evidence>
<proteinExistence type="inferred from homology"/>
<dbReference type="Pfam" id="PF08340">
    <property type="entry name" value="YicC-like_C"/>
    <property type="match status" value="1"/>
</dbReference>
<accession>A0A1H8PPB0</accession>
<evidence type="ECO:0000256" key="3">
    <source>
        <dbReference type="ARBA" id="ARBA00022759"/>
    </source>
</evidence>
<sequence length="297" mass="33650">MDDRVDKLAKIYSMTGYAVVAKELPQGSLNLELRSVNSRYLDIQFRLPDEFRMLETAMREFLTTRLKRGKIECRVSFSRITPAEDLQHINADLLQKLLELDRTVRAVLPEARGLAVADVLRWPGILATESSSAENFFGPCMNLLHVAVDELAAARGREGTKLKAILLDRLGNMRRLASEVSPCIPALLATFQEKLKARLREAMINCDDERIRQELTLFASKIDVDEELSRLQAHFDEVERVLEKGGAIGKRLDFLMQELNREANTIGAKSVDAEVSKISVELKVLIEQMREQVQNIE</sequence>
<name>A0A1H8PPB0_9PROT</name>
<dbReference type="GO" id="GO:0016787">
    <property type="term" value="F:hydrolase activity"/>
    <property type="evidence" value="ECO:0007669"/>
    <property type="project" value="UniProtKB-KW"/>
</dbReference>
<dbReference type="InterPro" id="IPR005229">
    <property type="entry name" value="YicC/YloC-like"/>
</dbReference>
<evidence type="ECO:0000256" key="5">
    <source>
        <dbReference type="ARBA" id="ARBA00035648"/>
    </source>
</evidence>
<dbReference type="Pfam" id="PF03755">
    <property type="entry name" value="YicC-like_N"/>
    <property type="match status" value="1"/>
</dbReference>
<reference evidence="8 9" key="1">
    <citation type="submission" date="2016-10" db="EMBL/GenBank/DDBJ databases">
        <authorList>
            <person name="de Groot N.N."/>
        </authorList>
    </citation>
    <scope>NUCLEOTIDE SEQUENCE [LARGE SCALE GENOMIC DNA]</scope>
    <source>
        <strain evidence="8 9">Nl18</strain>
    </source>
</reference>
<keyword evidence="4" id="KW-0378">Hydrolase</keyword>
<evidence type="ECO:0000259" key="6">
    <source>
        <dbReference type="Pfam" id="PF03755"/>
    </source>
</evidence>
<gene>
    <name evidence="8" type="ORF">SAMN05216404_12210</name>
</gene>
<dbReference type="InterPro" id="IPR013551">
    <property type="entry name" value="YicC-like_C"/>
</dbReference>
<protein>
    <submittedName>
        <fullName evidence="8">TIGR00255 family protein</fullName>
    </submittedName>
</protein>
<dbReference type="NCBIfam" id="TIGR00255">
    <property type="entry name" value="YicC/YloC family endoribonuclease"/>
    <property type="match status" value="1"/>
</dbReference>
<evidence type="ECO:0000256" key="1">
    <source>
        <dbReference type="ARBA" id="ARBA00001968"/>
    </source>
</evidence>
<dbReference type="InterPro" id="IPR013527">
    <property type="entry name" value="YicC-like_N"/>
</dbReference>
<comment type="cofactor">
    <cofactor evidence="1">
        <name>a divalent metal cation</name>
        <dbReference type="ChEBI" id="CHEBI:60240"/>
    </cofactor>
</comment>
<keyword evidence="3" id="KW-0255">Endonuclease</keyword>
<organism evidence="8 9">
    <name type="scientific">Nitrosospira multiformis</name>
    <dbReference type="NCBI Taxonomy" id="1231"/>
    <lineage>
        <taxon>Bacteria</taxon>
        <taxon>Pseudomonadati</taxon>
        <taxon>Pseudomonadota</taxon>
        <taxon>Betaproteobacteria</taxon>
        <taxon>Nitrosomonadales</taxon>
        <taxon>Nitrosomonadaceae</taxon>
        <taxon>Nitrosospira</taxon>
    </lineage>
</organism>
<evidence type="ECO:0000259" key="7">
    <source>
        <dbReference type="Pfam" id="PF08340"/>
    </source>
</evidence>
<dbReference type="Proteomes" id="UP000183898">
    <property type="component" value="Unassembled WGS sequence"/>
</dbReference>
<evidence type="ECO:0000313" key="9">
    <source>
        <dbReference type="Proteomes" id="UP000183898"/>
    </source>
</evidence>